<dbReference type="InterPro" id="IPR051966">
    <property type="entry name" value="RPAP3"/>
</dbReference>
<dbReference type="HOGENOM" id="CLU_037978_0_0_1"/>
<dbReference type="InterPro" id="IPR011990">
    <property type="entry name" value="TPR-like_helical_dom_sf"/>
</dbReference>
<dbReference type="PROSITE" id="PS50005">
    <property type="entry name" value="TPR"/>
    <property type="match status" value="2"/>
</dbReference>
<keyword evidence="7" id="KW-1185">Reference proteome</keyword>
<feature type="repeat" description="TPR" evidence="2">
    <location>
        <begin position="83"/>
        <end position="116"/>
    </location>
</feature>
<dbReference type="Gene3D" id="3.30.1370.210">
    <property type="match status" value="1"/>
</dbReference>
<dbReference type="Gene3D" id="1.25.40.10">
    <property type="entry name" value="Tetratricopeptide repeat domain"/>
    <property type="match status" value="1"/>
</dbReference>
<keyword evidence="1 2" id="KW-0802">TPR repeat</keyword>
<evidence type="ECO:0000256" key="4">
    <source>
        <dbReference type="SAM" id="MobiDB-lite"/>
    </source>
</evidence>
<feature type="domain" description="C3H1-type" evidence="5">
    <location>
        <begin position="198"/>
        <end position="225"/>
    </location>
</feature>
<evidence type="ECO:0000256" key="2">
    <source>
        <dbReference type="PROSITE-ProRule" id="PRU00339"/>
    </source>
</evidence>
<dbReference type="PANTHER" id="PTHR46423">
    <property type="entry name" value="RNA POLYMERASE II-ASSOCIATED PROTEIN 3"/>
    <property type="match status" value="1"/>
</dbReference>
<feature type="domain" description="C3H1-type" evidence="5">
    <location>
        <begin position="232"/>
        <end position="259"/>
    </location>
</feature>
<dbReference type="SUPFAM" id="SSF48452">
    <property type="entry name" value="TPR-like"/>
    <property type="match status" value="1"/>
</dbReference>
<keyword evidence="3" id="KW-0863">Zinc-finger</keyword>
<dbReference type="PANTHER" id="PTHR46423:SF1">
    <property type="entry name" value="RNA POLYMERASE II-ASSOCIATED PROTEIN 3"/>
    <property type="match status" value="1"/>
</dbReference>
<feature type="repeat" description="TPR" evidence="2">
    <location>
        <begin position="117"/>
        <end position="150"/>
    </location>
</feature>
<feature type="region of interest" description="Disordered" evidence="4">
    <location>
        <begin position="165"/>
        <end position="197"/>
    </location>
</feature>
<evidence type="ECO:0000259" key="5">
    <source>
        <dbReference type="PROSITE" id="PS50103"/>
    </source>
</evidence>
<dbReference type="SMART" id="SM00028">
    <property type="entry name" value="TPR"/>
    <property type="match status" value="3"/>
</dbReference>
<dbReference type="OrthoDB" id="245563at2759"/>
<dbReference type="STRING" id="743788.S8E0L7"/>
<dbReference type="InterPro" id="IPR019734">
    <property type="entry name" value="TPR_rpt"/>
</dbReference>
<dbReference type="Proteomes" id="UP000015241">
    <property type="component" value="Unassembled WGS sequence"/>
</dbReference>
<feature type="zinc finger region" description="C3H1-type" evidence="3">
    <location>
        <begin position="232"/>
        <end position="259"/>
    </location>
</feature>
<dbReference type="GO" id="GO:0101031">
    <property type="term" value="C:protein folding chaperone complex"/>
    <property type="evidence" value="ECO:0007669"/>
    <property type="project" value="TreeGrafter"/>
</dbReference>
<proteinExistence type="predicted"/>
<keyword evidence="3" id="KW-0862">Zinc</keyword>
<evidence type="ECO:0000313" key="7">
    <source>
        <dbReference type="Proteomes" id="UP000015241"/>
    </source>
</evidence>
<dbReference type="PROSITE" id="PS50103">
    <property type="entry name" value="ZF_C3H1"/>
    <property type="match status" value="2"/>
</dbReference>
<dbReference type="AlphaFoldDB" id="S8E0L7"/>
<dbReference type="Pfam" id="PF13432">
    <property type="entry name" value="TPR_16"/>
    <property type="match status" value="1"/>
</dbReference>
<accession>S8E0L7</accession>
<dbReference type="EMBL" id="KE504167">
    <property type="protein sequence ID" value="EPS98307.1"/>
    <property type="molecule type" value="Genomic_DNA"/>
</dbReference>
<evidence type="ECO:0000256" key="3">
    <source>
        <dbReference type="PROSITE-ProRule" id="PRU00723"/>
    </source>
</evidence>
<gene>
    <name evidence="6" type="ORF">FOMPIDRAFT_1126924</name>
</gene>
<dbReference type="InterPro" id="IPR000571">
    <property type="entry name" value="Znf_CCCH"/>
</dbReference>
<dbReference type="InParanoid" id="S8E0L7"/>
<reference evidence="6 7" key="1">
    <citation type="journal article" date="2012" name="Science">
        <title>The Paleozoic origin of enzymatic lignin decomposition reconstructed from 31 fungal genomes.</title>
        <authorList>
            <person name="Floudas D."/>
            <person name="Binder M."/>
            <person name="Riley R."/>
            <person name="Barry K."/>
            <person name="Blanchette R.A."/>
            <person name="Henrissat B."/>
            <person name="Martinez A.T."/>
            <person name="Otillar R."/>
            <person name="Spatafora J.W."/>
            <person name="Yadav J.S."/>
            <person name="Aerts A."/>
            <person name="Benoit I."/>
            <person name="Boyd A."/>
            <person name="Carlson A."/>
            <person name="Copeland A."/>
            <person name="Coutinho P.M."/>
            <person name="de Vries R.P."/>
            <person name="Ferreira P."/>
            <person name="Findley K."/>
            <person name="Foster B."/>
            <person name="Gaskell J."/>
            <person name="Glotzer D."/>
            <person name="Gorecki P."/>
            <person name="Heitman J."/>
            <person name="Hesse C."/>
            <person name="Hori C."/>
            <person name="Igarashi K."/>
            <person name="Jurgens J.A."/>
            <person name="Kallen N."/>
            <person name="Kersten P."/>
            <person name="Kohler A."/>
            <person name="Kuees U."/>
            <person name="Kumar T.K.A."/>
            <person name="Kuo A."/>
            <person name="LaButti K."/>
            <person name="Larrondo L.F."/>
            <person name="Lindquist E."/>
            <person name="Ling A."/>
            <person name="Lombard V."/>
            <person name="Lucas S."/>
            <person name="Lundell T."/>
            <person name="Martin R."/>
            <person name="McLaughlin D.J."/>
            <person name="Morgenstern I."/>
            <person name="Morin E."/>
            <person name="Murat C."/>
            <person name="Nagy L.G."/>
            <person name="Nolan M."/>
            <person name="Ohm R.A."/>
            <person name="Patyshakuliyeva A."/>
            <person name="Rokas A."/>
            <person name="Ruiz-Duenas F.J."/>
            <person name="Sabat G."/>
            <person name="Salamov A."/>
            <person name="Samejima M."/>
            <person name="Schmutz J."/>
            <person name="Slot J.C."/>
            <person name="St John F."/>
            <person name="Stenlid J."/>
            <person name="Sun H."/>
            <person name="Sun S."/>
            <person name="Syed K."/>
            <person name="Tsang A."/>
            <person name="Wiebenga A."/>
            <person name="Young D."/>
            <person name="Pisabarro A."/>
            <person name="Eastwood D.C."/>
            <person name="Martin F."/>
            <person name="Cullen D."/>
            <person name="Grigoriev I.V."/>
            <person name="Hibbett D.S."/>
        </authorList>
    </citation>
    <scope>NUCLEOTIDE SEQUENCE</scope>
    <source>
        <strain evidence="7">FP-58527</strain>
    </source>
</reference>
<dbReference type="GO" id="GO:0008270">
    <property type="term" value="F:zinc ion binding"/>
    <property type="evidence" value="ECO:0007669"/>
    <property type="project" value="UniProtKB-KW"/>
</dbReference>
<name>S8E0L7_FOMSC</name>
<keyword evidence="3" id="KW-0479">Metal-binding</keyword>
<evidence type="ECO:0000313" key="6">
    <source>
        <dbReference type="EMBL" id="EPS98307.1"/>
    </source>
</evidence>
<evidence type="ECO:0000256" key="1">
    <source>
        <dbReference type="ARBA" id="ARBA00022803"/>
    </source>
</evidence>
<organism evidence="6 7">
    <name type="scientific">Fomitopsis schrenkii</name>
    <name type="common">Brown rot fungus</name>
    <dbReference type="NCBI Taxonomy" id="2126942"/>
    <lineage>
        <taxon>Eukaryota</taxon>
        <taxon>Fungi</taxon>
        <taxon>Dikarya</taxon>
        <taxon>Basidiomycota</taxon>
        <taxon>Agaricomycotina</taxon>
        <taxon>Agaricomycetes</taxon>
        <taxon>Polyporales</taxon>
        <taxon>Fomitopsis</taxon>
    </lineage>
</organism>
<sequence length="357" mass="41147">MEVITETYAERQLVVRAKKDYPSRRPREDEVAARAVKRANASRRKRMVAEGLKEEGNKFFKQGKFAEAASRYRQAVLVYGPRPVYLTNLAAALLKMGHFSSARDAAYRALTYEPTNLKALYRSGMAFKGQEMYDRAIEDFKRILILDPFNATAQAALSETIQLTDGDVSGEPEPVEHDSSKGLWEAATESDSSEYDHDGNGTPCRYLNHDGCRHGSRCRWKHAPDDRSVRDELGRNVCIAWLLGKCLFENRCYYAHDRTYLPHGGWWNDRKKVRALSDELGVNVSREGKRIEQEIFFASLWLINDWRNDQWASGRFNDDEDDYEERANNFGFDDEVNELLCQGVKPWDDDAWVRDAY</sequence>
<dbReference type="eggNOG" id="KOG1124">
    <property type="taxonomic scope" value="Eukaryota"/>
</dbReference>
<feature type="zinc finger region" description="C3H1-type" evidence="3">
    <location>
        <begin position="198"/>
        <end position="225"/>
    </location>
</feature>
<protein>
    <recommendedName>
        <fullName evidence="5">C3H1-type domain-containing protein</fullName>
    </recommendedName>
</protein>